<sequence>MGSSHSAYLLDPAQFATQHPGKDGQDTWREYDYIIAGGGTAGCVLASRLSEDPNVTVLLVEAGGPHEKELLVRLPMGWPKSLKTPIDWAFQSIPQARGGQRKFAVPRGKVLGGTSSINAMIYNRCSPEDFDEWVRLGATGWGYDDLWPYFQKSESFTPNPKYPGIKPENHGTDGPWKTGLPDEVSPMQQALVEACQELGVEAIGDFNSPKGNLGASIFTTTQDRKGQRSSVAVSYLTPVVLARPNLTVGLHTIIEKILIDESTSDEPRAIGLQLSKSATSPKYRVRATKEVIVCGGTVGTPHLLLLSGLGPKEELEKVGVKVVKDLSQVGKKYYDHVAGGPVTIRAKPGWTYDYLSNPLSGLLALIKWQFTGKGPMTAMAAPGCAFIRSDDPRIRYDTKLGEEWPIKDFSAGPNGPDIEILWFPLITGDLNVEPPRGIHGVTIGAMAIKPSSSGTVTLQTASIYDKPLIDPNVFESENDWRVVVRGMRFILRLARTERLKGILEPKPHSTDQKDIFWPGDADPDQITDKEISDYVRDNALPIFHPTSSARIGQTAETGVVDVSLKVHGVKGLRVCDASVFPSQVSGHPAAVVVAVAEKAADIIKAEHAT</sequence>
<dbReference type="Proteomes" id="UP000814140">
    <property type="component" value="Unassembled WGS sequence"/>
</dbReference>
<reference evidence="1" key="2">
    <citation type="journal article" date="2022" name="New Phytol.">
        <title>Evolutionary transition to the ectomycorrhizal habit in the genomes of a hyperdiverse lineage of mushroom-forming fungi.</title>
        <authorList>
            <person name="Looney B."/>
            <person name="Miyauchi S."/>
            <person name="Morin E."/>
            <person name="Drula E."/>
            <person name="Courty P.E."/>
            <person name="Kohler A."/>
            <person name="Kuo A."/>
            <person name="LaButti K."/>
            <person name="Pangilinan J."/>
            <person name="Lipzen A."/>
            <person name="Riley R."/>
            <person name="Andreopoulos W."/>
            <person name="He G."/>
            <person name="Johnson J."/>
            <person name="Nolan M."/>
            <person name="Tritt A."/>
            <person name="Barry K.W."/>
            <person name="Grigoriev I.V."/>
            <person name="Nagy L.G."/>
            <person name="Hibbett D."/>
            <person name="Henrissat B."/>
            <person name="Matheny P.B."/>
            <person name="Labbe J."/>
            <person name="Martin F.M."/>
        </authorList>
    </citation>
    <scope>NUCLEOTIDE SEQUENCE</scope>
    <source>
        <strain evidence="1">HHB10654</strain>
    </source>
</reference>
<reference evidence="1" key="1">
    <citation type="submission" date="2021-03" db="EMBL/GenBank/DDBJ databases">
        <authorList>
            <consortium name="DOE Joint Genome Institute"/>
            <person name="Ahrendt S."/>
            <person name="Looney B.P."/>
            <person name="Miyauchi S."/>
            <person name="Morin E."/>
            <person name="Drula E."/>
            <person name="Courty P.E."/>
            <person name="Chicoki N."/>
            <person name="Fauchery L."/>
            <person name="Kohler A."/>
            <person name="Kuo A."/>
            <person name="Labutti K."/>
            <person name="Pangilinan J."/>
            <person name="Lipzen A."/>
            <person name="Riley R."/>
            <person name="Andreopoulos W."/>
            <person name="He G."/>
            <person name="Johnson J."/>
            <person name="Barry K.W."/>
            <person name="Grigoriev I.V."/>
            <person name="Nagy L."/>
            <person name="Hibbett D."/>
            <person name="Henrissat B."/>
            <person name="Matheny P.B."/>
            <person name="Labbe J."/>
            <person name="Martin F."/>
        </authorList>
    </citation>
    <scope>NUCLEOTIDE SEQUENCE</scope>
    <source>
        <strain evidence="1">HHB10654</strain>
    </source>
</reference>
<dbReference type="EMBL" id="MU277193">
    <property type="protein sequence ID" value="KAI0066058.1"/>
    <property type="molecule type" value="Genomic_DNA"/>
</dbReference>
<proteinExistence type="predicted"/>
<accession>A0ACB8TB82</accession>
<evidence type="ECO:0000313" key="1">
    <source>
        <dbReference type="EMBL" id="KAI0066058.1"/>
    </source>
</evidence>
<keyword evidence="2" id="KW-1185">Reference proteome</keyword>
<protein>
    <submittedName>
        <fullName evidence="1">GMC oxidoreductase</fullName>
    </submittedName>
</protein>
<evidence type="ECO:0000313" key="2">
    <source>
        <dbReference type="Proteomes" id="UP000814140"/>
    </source>
</evidence>
<name>A0ACB8TB82_9AGAM</name>
<organism evidence="1 2">
    <name type="scientific">Artomyces pyxidatus</name>
    <dbReference type="NCBI Taxonomy" id="48021"/>
    <lineage>
        <taxon>Eukaryota</taxon>
        <taxon>Fungi</taxon>
        <taxon>Dikarya</taxon>
        <taxon>Basidiomycota</taxon>
        <taxon>Agaricomycotina</taxon>
        <taxon>Agaricomycetes</taxon>
        <taxon>Russulales</taxon>
        <taxon>Auriscalpiaceae</taxon>
        <taxon>Artomyces</taxon>
    </lineage>
</organism>
<comment type="caution">
    <text evidence="1">The sequence shown here is derived from an EMBL/GenBank/DDBJ whole genome shotgun (WGS) entry which is preliminary data.</text>
</comment>
<gene>
    <name evidence="1" type="ORF">BV25DRAFT_1849576</name>
</gene>